<protein>
    <submittedName>
        <fullName evidence="2">AAA family ATPase</fullName>
    </submittedName>
</protein>
<dbReference type="InterPro" id="IPR003593">
    <property type="entry name" value="AAA+_ATPase"/>
</dbReference>
<dbReference type="EMBL" id="JALEMU010000001">
    <property type="protein sequence ID" value="MCI5754673.1"/>
    <property type="molecule type" value="Genomic_DNA"/>
</dbReference>
<evidence type="ECO:0000259" key="1">
    <source>
        <dbReference type="SMART" id="SM00382"/>
    </source>
</evidence>
<dbReference type="GO" id="GO:0016887">
    <property type="term" value="F:ATP hydrolysis activity"/>
    <property type="evidence" value="ECO:0007669"/>
    <property type="project" value="InterPro"/>
</dbReference>
<dbReference type="Proteomes" id="UP001139365">
    <property type="component" value="Unassembled WGS sequence"/>
</dbReference>
<dbReference type="GO" id="GO:0005524">
    <property type="term" value="F:ATP binding"/>
    <property type="evidence" value="ECO:0007669"/>
    <property type="project" value="InterPro"/>
</dbReference>
<sequence length="300" mass="35028">MIFLKSFRIPTDDEEEFFFIPPPVNPDYKTKNFRTVYQTKYPFLFFPGRGVPELEFSDITIFCGDNGCGKSTLLNIISEKLSLPRETPYNRSDFFEDYTELCRYSLSGKISDNSRIITSDDVFDRVLDIRRLNQCIDDRRAELIGEYITERRNEEPNNLSGLEDYDRWKKAHSMRKKSATQSQYIRANLRRNAEERSNGESALAFFVDRIADGGLYLLDEPENSLSPGNQMRLKYFIEDCARSRCQFIISTHSPFLLSLRYAKIYDLDTVPVTVAPSWTDLEGVRVYRDFFAEHEEDFGD</sequence>
<dbReference type="SMART" id="SM00382">
    <property type="entry name" value="AAA"/>
    <property type="match status" value="1"/>
</dbReference>
<reference evidence="2 3" key="1">
    <citation type="submission" date="2022-03" db="EMBL/GenBank/DDBJ databases">
        <title>Metagenome-assembled genomes from swine fecal metagenomes.</title>
        <authorList>
            <person name="Holman D.B."/>
            <person name="Kommadath A."/>
        </authorList>
    </citation>
    <scope>NUCLEOTIDE SEQUENCE [LARGE SCALE GENOMIC DNA]</scope>
    <source>
        <strain evidence="2">SUG147</strain>
    </source>
</reference>
<name>A0AAE3FHK7_9BACT</name>
<dbReference type="PANTHER" id="PTHR43581:SF3">
    <property type="entry name" value="AAA+ ATPASE DOMAIN-CONTAINING PROTEIN"/>
    <property type="match status" value="1"/>
</dbReference>
<dbReference type="AlphaFoldDB" id="A0AAE3FHK7"/>
<dbReference type="Pfam" id="PF13304">
    <property type="entry name" value="AAA_21"/>
    <property type="match status" value="1"/>
</dbReference>
<proteinExistence type="predicted"/>
<dbReference type="InterPro" id="IPR003959">
    <property type="entry name" value="ATPase_AAA_core"/>
</dbReference>
<accession>A0AAE3FHK7</accession>
<evidence type="ECO:0000313" key="2">
    <source>
        <dbReference type="EMBL" id="MCI5754673.1"/>
    </source>
</evidence>
<dbReference type="CDD" id="cd00267">
    <property type="entry name" value="ABC_ATPase"/>
    <property type="match status" value="1"/>
</dbReference>
<dbReference type="PANTHER" id="PTHR43581">
    <property type="entry name" value="ATP/GTP PHOSPHATASE"/>
    <property type="match status" value="1"/>
</dbReference>
<evidence type="ECO:0000313" key="3">
    <source>
        <dbReference type="Proteomes" id="UP001139365"/>
    </source>
</evidence>
<gene>
    <name evidence="2" type="ORF">MR241_00060</name>
</gene>
<dbReference type="InterPro" id="IPR051396">
    <property type="entry name" value="Bact_Antivir_Def_Nuclease"/>
</dbReference>
<dbReference type="InterPro" id="IPR027417">
    <property type="entry name" value="P-loop_NTPase"/>
</dbReference>
<comment type="caution">
    <text evidence="2">The sequence shown here is derived from an EMBL/GenBank/DDBJ whole genome shotgun (WGS) entry which is preliminary data.</text>
</comment>
<feature type="domain" description="AAA+ ATPase" evidence="1">
    <location>
        <begin position="56"/>
        <end position="271"/>
    </location>
</feature>
<dbReference type="Gene3D" id="3.40.50.300">
    <property type="entry name" value="P-loop containing nucleotide triphosphate hydrolases"/>
    <property type="match status" value="1"/>
</dbReference>
<dbReference type="SUPFAM" id="SSF52540">
    <property type="entry name" value="P-loop containing nucleoside triphosphate hydrolases"/>
    <property type="match status" value="1"/>
</dbReference>
<organism evidence="2 3">
    <name type="scientific">Candidatus Colimorpha enterica</name>
    <dbReference type="NCBI Taxonomy" id="3083063"/>
    <lineage>
        <taxon>Bacteria</taxon>
        <taxon>Pseudomonadati</taxon>
        <taxon>Bacteroidota</taxon>
        <taxon>Bacteroidia</taxon>
        <taxon>Bacteroidales</taxon>
        <taxon>Candidatus Colimorpha</taxon>
    </lineage>
</organism>